<gene>
    <name evidence="4" type="primary">SAMD15</name>
</gene>
<dbReference type="PROSITE" id="PS50105">
    <property type="entry name" value="SAM_DOMAIN"/>
    <property type="match status" value="1"/>
</dbReference>
<feature type="compositionally biased region" description="Polar residues" evidence="1">
    <location>
        <begin position="360"/>
        <end position="371"/>
    </location>
</feature>
<name>A0ABM0IFU2_ECHTE</name>
<feature type="compositionally biased region" description="Basic and acidic residues" evidence="1">
    <location>
        <begin position="652"/>
        <end position="667"/>
    </location>
</feature>
<feature type="compositionally biased region" description="Basic and acidic residues" evidence="1">
    <location>
        <begin position="374"/>
        <end position="396"/>
    </location>
</feature>
<feature type="compositionally biased region" description="Acidic residues" evidence="1">
    <location>
        <begin position="7"/>
        <end position="18"/>
    </location>
</feature>
<dbReference type="InterPro" id="IPR001660">
    <property type="entry name" value="SAM"/>
</dbReference>
<feature type="region of interest" description="Disordered" evidence="1">
    <location>
        <begin position="1"/>
        <end position="420"/>
    </location>
</feature>
<dbReference type="Pfam" id="PF07647">
    <property type="entry name" value="SAM_2"/>
    <property type="match status" value="1"/>
</dbReference>
<sequence>MAKVPEDYDSGGSDEDEKPELIKAAEDAKPDNIAEAEQEPRPETIPETEEDNFEEAEPDRAKNGPLTSARTPEKDLSKESGVDLAEETQPGIPPETSREMGGELVTDLPVPMEEKLDEPGPEAQKETILDVTENVSVQSVEETDLELPKESKPEVLGSTLPETAVELLEEPSPVVSEESHREPYEAILQGPLDQTKPKFPSDTPGKSVEGTDPQTPEIRASESPEEAHRESVQEQEGEPLEQTAPEFLEQTRKESIDADLEASEERKPEVPEETGRSSEEQGTEPPEQTPPEAPEKTLRKSIEDTWQNSTKKRAPGLLEETETLFPKEESGLLREGTDPELLEKTQPEVPKDARRESYEEQYSNSSMSDLEQPQEIKPEVQGETHRKSTKEKDQESPVKVSRPYRRTYAESSKDDKPEPIKLQFSGEAEELGYLKYQLIKSTEEETRDLVLEFNRENEAELTETDVKVSEELLKITDHFIKEDESLDSLESPWDLETSCSETEVLDLTEEVKELVPEDKDTQPAESELQFEFLKWSPQDVADWISKLGFPHYEECFTTNFISGRKLIYVNCSNLPQMGITKFEDMKVISRHTRELLGIEEPLFKRSITLPRRDNMGLFLEQKSHTGVNSNSLTLSAYVQAARLQDYAPQKTSSEEKPRYSDAADHGGRHFHSA</sequence>
<dbReference type="Gene3D" id="1.10.150.50">
    <property type="entry name" value="Transcription Factor, Ets-1"/>
    <property type="match status" value="1"/>
</dbReference>
<organism evidence="3 4">
    <name type="scientific">Echinops telfairi</name>
    <name type="common">Lesser hedgehog tenrec</name>
    <dbReference type="NCBI Taxonomy" id="9371"/>
    <lineage>
        <taxon>Eukaryota</taxon>
        <taxon>Metazoa</taxon>
        <taxon>Chordata</taxon>
        <taxon>Craniata</taxon>
        <taxon>Vertebrata</taxon>
        <taxon>Euteleostomi</taxon>
        <taxon>Mammalia</taxon>
        <taxon>Eutheria</taxon>
        <taxon>Afrotheria</taxon>
        <taxon>Tenrecidae</taxon>
        <taxon>Tenrecinae</taxon>
        <taxon>Echinops</taxon>
    </lineage>
</organism>
<feature type="compositionally biased region" description="Basic and acidic residues" evidence="1">
    <location>
        <begin position="263"/>
        <end position="279"/>
    </location>
</feature>
<feature type="compositionally biased region" description="Basic and acidic residues" evidence="1">
    <location>
        <begin position="71"/>
        <end position="81"/>
    </location>
</feature>
<feature type="compositionally biased region" description="Basic and acidic residues" evidence="1">
    <location>
        <begin position="219"/>
        <end position="232"/>
    </location>
</feature>
<feature type="compositionally biased region" description="Basic and acidic residues" evidence="1">
    <location>
        <begin position="325"/>
        <end position="358"/>
    </location>
</feature>
<feature type="domain" description="SAM" evidence="2">
    <location>
        <begin position="535"/>
        <end position="598"/>
    </location>
</feature>
<feature type="compositionally biased region" description="Basic and acidic residues" evidence="1">
    <location>
        <begin position="19"/>
        <end position="44"/>
    </location>
</feature>
<protein>
    <submittedName>
        <fullName evidence="4">Sterile alpha motif domain-containing protein 15 isoform X1</fullName>
    </submittedName>
</protein>
<dbReference type="GeneID" id="101661145"/>
<dbReference type="SUPFAM" id="SSF47769">
    <property type="entry name" value="SAM/Pointed domain"/>
    <property type="match status" value="1"/>
</dbReference>
<dbReference type="RefSeq" id="XP_004699108.1">
    <property type="nucleotide sequence ID" value="XM_004699051.2"/>
</dbReference>
<dbReference type="PANTHER" id="PTHR46829">
    <property type="entry name" value="STERILE ALPHA MOTIF DOMAIN-CONTAINING PROTEIN 15"/>
    <property type="match status" value="1"/>
</dbReference>
<dbReference type="SMART" id="SM00454">
    <property type="entry name" value="SAM"/>
    <property type="match status" value="1"/>
</dbReference>
<feature type="compositionally biased region" description="Basic and acidic residues" evidence="1">
    <location>
        <begin position="112"/>
        <end position="128"/>
    </location>
</feature>
<dbReference type="PANTHER" id="PTHR46829:SF1">
    <property type="entry name" value="STERILE ALPHA MOTIF DOMAIN-CONTAINING PROTEIN 15"/>
    <property type="match status" value="1"/>
</dbReference>
<feature type="compositionally biased region" description="Basic and acidic residues" evidence="1">
    <location>
        <begin position="293"/>
        <end position="303"/>
    </location>
</feature>
<feature type="compositionally biased region" description="Basic and acidic residues" evidence="1">
    <location>
        <begin position="407"/>
        <end position="419"/>
    </location>
</feature>
<proteinExistence type="predicted"/>
<evidence type="ECO:0000313" key="3">
    <source>
        <dbReference type="Proteomes" id="UP000694863"/>
    </source>
</evidence>
<dbReference type="CDD" id="cd09530">
    <property type="entry name" value="SAM_Samd14"/>
    <property type="match status" value="1"/>
</dbReference>
<evidence type="ECO:0000256" key="1">
    <source>
        <dbReference type="SAM" id="MobiDB-lite"/>
    </source>
</evidence>
<feature type="region of interest" description="Disordered" evidence="1">
    <location>
        <begin position="646"/>
        <end position="673"/>
    </location>
</feature>
<dbReference type="InterPro" id="IPR013761">
    <property type="entry name" value="SAM/pointed_sf"/>
</dbReference>
<accession>A0ABM0IFU2</accession>
<evidence type="ECO:0000259" key="2">
    <source>
        <dbReference type="PROSITE" id="PS50105"/>
    </source>
</evidence>
<keyword evidence="3" id="KW-1185">Reference proteome</keyword>
<reference evidence="4" key="1">
    <citation type="submission" date="2025-08" db="UniProtKB">
        <authorList>
            <consortium name="RefSeq"/>
        </authorList>
    </citation>
    <scope>IDENTIFICATION</scope>
</reference>
<evidence type="ECO:0000313" key="4">
    <source>
        <dbReference type="RefSeq" id="XP_004699108.1"/>
    </source>
</evidence>
<dbReference type="Proteomes" id="UP000694863">
    <property type="component" value="Unplaced"/>
</dbReference>
<feature type="compositionally biased region" description="Acidic residues" evidence="1">
    <location>
        <begin position="46"/>
        <end position="57"/>
    </location>
</feature>